<organism evidence="1 2">
    <name type="scientific">Bombella saccharophila</name>
    <dbReference type="NCBI Taxonomy" id="2967338"/>
    <lineage>
        <taxon>Bacteria</taxon>
        <taxon>Pseudomonadati</taxon>
        <taxon>Pseudomonadota</taxon>
        <taxon>Alphaproteobacteria</taxon>
        <taxon>Acetobacterales</taxon>
        <taxon>Acetobacteraceae</taxon>
        <taxon>Bombella</taxon>
    </lineage>
</organism>
<evidence type="ECO:0008006" key="3">
    <source>
        <dbReference type="Google" id="ProtNLM"/>
    </source>
</evidence>
<comment type="caution">
    <text evidence="1">The sequence shown here is derived from an EMBL/GenBank/DDBJ whole genome shotgun (WGS) entry which is preliminary data.</text>
</comment>
<protein>
    <recommendedName>
        <fullName evidence="3">Lipoprotein</fullName>
    </recommendedName>
</protein>
<evidence type="ECO:0000313" key="1">
    <source>
        <dbReference type="EMBL" id="MCX5614948.1"/>
    </source>
</evidence>
<keyword evidence="2" id="KW-1185">Reference proteome</keyword>
<accession>A0ABT3W819</accession>
<reference evidence="1 2" key="1">
    <citation type="submission" date="2022-07" db="EMBL/GenBank/DDBJ databases">
        <title>Bombella genomes.</title>
        <authorList>
            <person name="Harer L."/>
            <person name="Styblova S."/>
            <person name="Ehrmann M."/>
        </authorList>
    </citation>
    <scope>NUCLEOTIDE SEQUENCE [LARGE SCALE GENOMIC DNA]</scope>
    <source>
        <strain evidence="1 2">TMW 2.2558</strain>
    </source>
</reference>
<name>A0ABT3W819_9PROT</name>
<dbReference type="PROSITE" id="PS51257">
    <property type="entry name" value="PROKAR_LIPOPROTEIN"/>
    <property type="match status" value="1"/>
</dbReference>
<sequence>MTHRAFRSLLTTMLGSAALFGLASLGGCVRPAAPYLAQGQLLSQAGFVAHPANTTARYGLMNSLPDGSITYRMAPDGQRIYLYADPLACGCVYMGDEQAYGALQAHIKQTMSHKKHAHLTPSQELITAMTAENHRDTTPWDWTIWSPAADPDSNQPRHMIGDYW</sequence>
<dbReference type="EMBL" id="JANIDW010000003">
    <property type="protein sequence ID" value="MCX5614948.1"/>
    <property type="molecule type" value="Genomic_DNA"/>
</dbReference>
<evidence type="ECO:0000313" key="2">
    <source>
        <dbReference type="Proteomes" id="UP001165648"/>
    </source>
</evidence>
<dbReference type="RefSeq" id="WP_099026913.1">
    <property type="nucleotide sequence ID" value="NZ_JANIDW010000003.1"/>
</dbReference>
<gene>
    <name evidence="1" type="ORF">NQF64_06805</name>
</gene>
<proteinExistence type="predicted"/>
<dbReference type="Proteomes" id="UP001165648">
    <property type="component" value="Unassembled WGS sequence"/>
</dbReference>